<dbReference type="RefSeq" id="WP_073072835.1">
    <property type="nucleotide sequence ID" value="NZ_MPPI01000019.1"/>
</dbReference>
<feature type="compositionally biased region" description="Polar residues" evidence="1">
    <location>
        <begin position="79"/>
        <end position="100"/>
    </location>
</feature>
<evidence type="ECO:0000256" key="1">
    <source>
        <dbReference type="SAM" id="MobiDB-lite"/>
    </source>
</evidence>
<accession>A0A2T1D9N2</accession>
<dbReference type="EMBL" id="PVWG01000032">
    <property type="protein sequence ID" value="PSB17131.1"/>
    <property type="molecule type" value="Genomic_DNA"/>
</dbReference>
<proteinExistence type="predicted"/>
<sequence length="294" mass="32241">MSHQLLEPITDPSIAPSFKTNRRLPFNASDLRMAASSGMIVCSALLINNGSQAAAEINTQPCEQPSNSAGVEKHCSKAVQHSTAASPEQLSNHQWSDQLQSHEQLDKLPSQMEAAYADLLNQAQAAASRDQLTEAVNTVAGIPKNSQHYELVQQLQEEWSQELVRQATSHIQQAEITPAIALLNSIPETSQWHDRGTELKQRWSQQAKLFNQAVAAKSAADWQGVIDAIKSLEGSPLYNSLPVQELLQQAMTKRYEPDAALLQIATADAPMMPTVVPPETVKITKTGFRYSNPK</sequence>
<evidence type="ECO:0000313" key="3">
    <source>
        <dbReference type="Proteomes" id="UP000238634"/>
    </source>
</evidence>
<organism evidence="2 3">
    <name type="scientific">Phormidesmis priestleyi ULC007</name>
    <dbReference type="NCBI Taxonomy" id="1920490"/>
    <lineage>
        <taxon>Bacteria</taxon>
        <taxon>Bacillati</taxon>
        <taxon>Cyanobacteriota</taxon>
        <taxon>Cyanophyceae</taxon>
        <taxon>Leptolyngbyales</taxon>
        <taxon>Leptolyngbyaceae</taxon>
        <taxon>Phormidesmis</taxon>
    </lineage>
</organism>
<dbReference type="Proteomes" id="UP000238634">
    <property type="component" value="Unassembled WGS sequence"/>
</dbReference>
<comment type="caution">
    <text evidence="2">The sequence shown here is derived from an EMBL/GenBank/DDBJ whole genome shotgun (WGS) entry which is preliminary data.</text>
</comment>
<protein>
    <submittedName>
        <fullName evidence="2">Uncharacterized protein</fullName>
    </submittedName>
</protein>
<feature type="region of interest" description="Disordered" evidence="1">
    <location>
        <begin position="74"/>
        <end position="100"/>
    </location>
</feature>
<keyword evidence="3" id="KW-1185">Reference proteome</keyword>
<gene>
    <name evidence="2" type="ORF">C7B65_19675</name>
</gene>
<evidence type="ECO:0000313" key="2">
    <source>
        <dbReference type="EMBL" id="PSB17131.1"/>
    </source>
</evidence>
<dbReference type="AlphaFoldDB" id="A0A2T1D9N2"/>
<dbReference type="OrthoDB" id="529436at2"/>
<reference evidence="2 3" key="2">
    <citation type="submission" date="2018-03" db="EMBL/GenBank/DDBJ databases">
        <title>The ancient ancestry and fast evolution of plastids.</title>
        <authorList>
            <person name="Moore K.R."/>
            <person name="Magnabosco C."/>
            <person name="Momper L."/>
            <person name="Gold D.A."/>
            <person name="Bosak T."/>
            <person name="Fournier G.P."/>
        </authorList>
    </citation>
    <scope>NUCLEOTIDE SEQUENCE [LARGE SCALE GENOMIC DNA]</scope>
    <source>
        <strain evidence="2 3">ULC007</strain>
    </source>
</reference>
<reference evidence="2 3" key="1">
    <citation type="submission" date="2018-02" db="EMBL/GenBank/DDBJ databases">
        <authorList>
            <person name="Cohen D.B."/>
            <person name="Kent A.D."/>
        </authorList>
    </citation>
    <scope>NUCLEOTIDE SEQUENCE [LARGE SCALE GENOMIC DNA]</scope>
    <source>
        <strain evidence="2 3">ULC007</strain>
    </source>
</reference>
<name>A0A2T1D9N2_9CYAN</name>